<keyword evidence="2" id="KW-0966">Cell projection</keyword>
<evidence type="ECO:0000313" key="2">
    <source>
        <dbReference type="EMBL" id="ANY79622.1"/>
    </source>
</evidence>
<proteinExistence type="predicted"/>
<dbReference type="RefSeq" id="WP_099510640.1">
    <property type="nucleotide sequence ID" value="NZ_CP016616.1"/>
</dbReference>
<accession>A0A1B2EIF3</accession>
<dbReference type="SUPFAM" id="SSF51735">
    <property type="entry name" value="NAD(P)-binding Rossmann-fold domains"/>
    <property type="match status" value="1"/>
</dbReference>
<gene>
    <name evidence="2" type="ORF">BB934_16455</name>
</gene>
<reference evidence="2" key="1">
    <citation type="submission" date="2016-07" db="EMBL/GenBank/DDBJ databases">
        <title>Microvirga ossetica sp. nov. a new species of rhizobia isolated from root nodules of the legume species Vicia alpestris Steven originated from North Ossetia region in the Caucasus.</title>
        <authorList>
            <person name="Safronova V.I."/>
            <person name="Kuznetsova I.G."/>
            <person name="Sazanova A.L."/>
            <person name="Belimov A."/>
            <person name="Andronov E."/>
            <person name="Osledkin Y.S."/>
            <person name="Onishchuk O.P."/>
            <person name="Kurchak O.N."/>
            <person name="Shaposhnikov A.I."/>
            <person name="Willems A."/>
            <person name="Tikhonovich I.A."/>
        </authorList>
    </citation>
    <scope>NUCLEOTIDE SEQUENCE [LARGE SCALE GENOMIC DNA]</scope>
    <source>
        <strain evidence="2">V5/3M</strain>
    </source>
</reference>
<dbReference type="Pfam" id="PF21135">
    <property type="entry name" value="DRL_cat"/>
    <property type="match status" value="1"/>
</dbReference>
<evidence type="ECO:0000259" key="1">
    <source>
        <dbReference type="Pfam" id="PF21135"/>
    </source>
</evidence>
<dbReference type="PANTHER" id="PTHR37850:SF3">
    <property type="entry name" value="BLR7815 PROTEIN"/>
    <property type="match status" value="1"/>
</dbReference>
<keyword evidence="2" id="KW-0282">Flagellum</keyword>
<dbReference type="KEGG" id="moc:BB934_16455"/>
<dbReference type="InterPro" id="IPR048423">
    <property type="entry name" value="DRL_cat"/>
</dbReference>
<organism evidence="2">
    <name type="scientific">Microvirga ossetica</name>
    <dbReference type="NCBI Taxonomy" id="1882682"/>
    <lineage>
        <taxon>Bacteria</taxon>
        <taxon>Pseudomonadati</taxon>
        <taxon>Pseudomonadota</taxon>
        <taxon>Alphaproteobacteria</taxon>
        <taxon>Hyphomicrobiales</taxon>
        <taxon>Methylobacteriaceae</taxon>
        <taxon>Microvirga</taxon>
    </lineage>
</organism>
<keyword evidence="2" id="KW-0969">Cilium</keyword>
<sequence>MNFHDHYAKADRPVETCVVGTGGFGQSFLAQARHVPLMNARIAVDLTAEAAAAGLKAAGIDPRNIRICESASDARAAWDRGDFIAASDLALVAELPFDVVVEATGRPRAAARHGLLAIEADKHLALVTKEADSVIGPELKARAAERGLISTTVDGDQPSLLIGLATWAEVMGFHLIAAGKSSEYDFVFDPATRHLSSNERSADDVDLSPHWELGTRSVSELLEARHAAISGFPQRAVPDLCELMVVANATGLQPDRLDLHAPLARIGEVPTIFSHREGGGILSGDRRLDVFHCLRKPDEISFAGGVFVVVRCDDATSWEMLAQKGHIVSRTSATAMIFLPRHLLGLEAATSILDAALHRRSGYGSDYRPRYDLVAVATDDLAAGTVLSMGGHHHTIAGVTAEFRPAQPLVASAPAPFYLASDCRLAAPVARGQEIRMCDLEMDEGQALMKLRRDQDTRFFGRRAQAAM</sequence>
<feature type="domain" description="Oxidoreductase DRL-like catalytic" evidence="1">
    <location>
        <begin position="241"/>
        <end position="348"/>
    </location>
</feature>
<dbReference type="InterPro" id="IPR036291">
    <property type="entry name" value="NAD(P)-bd_dom_sf"/>
</dbReference>
<protein>
    <submittedName>
        <fullName evidence="2">Flagellar biosynthesis protein FlgA</fullName>
    </submittedName>
</protein>
<dbReference type="PANTHER" id="PTHR37850">
    <property type="entry name" value="STRU PROTEIN"/>
    <property type="match status" value="1"/>
</dbReference>
<dbReference type="AlphaFoldDB" id="A0A1B2EIF3"/>
<dbReference type="Gene3D" id="3.40.50.720">
    <property type="entry name" value="NAD(P)-binding Rossmann-like Domain"/>
    <property type="match status" value="1"/>
</dbReference>
<name>A0A1B2EIF3_9HYPH</name>
<dbReference type="OrthoDB" id="9777844at2"/>
<dbReference type="EMBL" id="CP016616">
    <property type="protein sequence ID" value="ANY79622.1"/>
    <property type="molecule type" value="Genomic_DNA"/>
</dbReference>